<dbReference type="PANTHER" id="PTHR43027:SF2">
    <property type="entry name" value="TRANSPORT PERMEASE PROTEIN"/>
    <property type="match status" value="1"/>
</dbReference>
<proteinExistence type="predicted"/>
<dbReference type="OrthoDB" id="9771950at2"/>
<dbReference type="RefSeq" id="WP_011993886.1">
    <property type="nucleotide sequence ID" value="NC_009718.1"/>
</dbReference>
<evidence type="ECO:0000256" key="5">
    <source>
        <dbReference type="SAM" id="Phobius"/>
    </source>
</evidence>
<feature type="transmembrane region" description="Helical" evidence="5">
    <location>
        <begin position="292"/>
        <end position="311"/>
    </location>
</feature>
<feature type="transmembrane region" description="Helical" evidence="5">
    <location>
        <begin position="264"/>
        <end position="285"/>
    </location>
</feature>
<dbReference type="InterPro" id="IPR013525">
    <property type="entry name" value="ABC2_TM"/>
</dbReference>
<reference evidence="7 8" key="2">
    <citation type="journal article" date="2009" name="Proc. Natl. Acad. Sci. U.S.A.">
        <title>On the chimeric nature, thermophilic origin, and phylogenetic placement of the Thermotogales.</title>
        <authorList>
            <person name="Zhaxybayeva O."/>
            <person name="Swithers K.S."/>
            <person name="Lapierre P."/>
            <person name="Fournier G.P."/>
            <person name="Bickhart D.M."/>
            <person name="DeBoy R.T."/>
            <person name="Nelson K.E."/>
            <person name="Nesbo C.L."/>
            <person name="Doolittle W.F."/>
            <person name="Gogarten J.P."/>
            <person name="Noll K.M."/>
        </authorList>
    </citation>
    <scope>NUCLEOTIDE SEQUENCE [LARGE SCALE GENOMIC DNA]</scope>
    <source>
        <strain evidence="8">ATCC 35602 / DSM 5306 / Rt17-B1</strain>
    </source>
</reference>
<dbReference type="Proteomes" id="UP000002415">
    <property type="component" value="Chromosome"/>
</dbReference>
<dbReference type="GO" id="GO:0016020">
    <property type="term" value="C:membrane"/>
    <property type="evidence" value="ECO:0007669"/>
    <property type="project" value="UniProtKB-SubCell"/>
</dbReference>
<dbReference type="HOGENOM" id="CLU_039483_0_0_0"/>
<dbReference type="KEGG" id="fno:Fnod_0712"/>
<evidence type="ECO:0000256" key="1">
    <source>
        <dbReference type="ARBA" id="ARBA00004141"/>
    </source>
</evidence>
<dbReference type="Pfam" id="PF12698">
    <property type="entry name" value="ABC2_membrane_3"/>
    <property type="match status" value="1"/>
</dbReference>
<sequence length="374" mass="42794">MRRKLKKFAVLFDSLFKVLFLRQKEAVFWLSIFPTILFLILSTLFGNVEENIELKVKIIGHSKTLENVFKDIKQLNVIFEDKSSNSDNPEQINKALKELENEKLDLVVVLPDNFDSKYSSALLLRKTRLFKPVPIDIHYISLRDGSKIAKDIVEGIFTSMGLLESTTIEKHYLSQNTYDYNNFIYPGVVGMAILSVFLFGFMSDIQYFKTRNILRKFFTAPINPVYIYILTAVVNLLVLFLGVGVLSVFSYLKGVDVISYLPNLILNLLFSSAVMITFVIALMTFVTKPSNLFAFQQVFFQVQMFVGGFYVPLKFTSPIIQTIAKFLPITYIVDNMRTVKSLNSIDSNHFLVPLIYILVASIITIIRSKKLSIE</sequence>
<keyword evidence="8" id="KW-1185">Reference proteome</keyword>
<comment type="subcellular location">
    <subcellularLocation>
        <location evidence="1">Membrane</location>
        <topology evidence="1">Multi-pass membrane protein</topology>
    </subcellularLocation>
</comment>
<reference evidence="7 8" key="1">
    <citation type="submission" date="2007-07" db="EMBL/GenBank/DDBJ databases">
        <title>Complete sequence of Fervidobacterium nodosum Rt17-B1.</title>
        <authorList>
            <consortium name="US DOE Joint Genome Institute"/>
            <person name="Copeland A."/>
            <person name="Lucas S."/>
            <person name="Lapidus A."/>
            <person name="Barry K."/>
            <person name="Glavina del Rio T."/>
            <person name="Dalin E."/>
            <person name="Tice H."/>
            <person name="Pitluck S."/>
            <person name="Saunders E."/>
            <person name="Brettin T."/>
            <person name="Bruce D."/>
            <person name="Detter J.C."/>
            <person name="Han C."/>
            <person name="Schmutz J."/>
            <person name="Larimer F."/>
            <person name="Land M."/>
            <person name="Hauser L."/>
            <person name="Kyrpides N."/>
            <person name="Mikhailova N."/>
            <person name="Nelson K."/>
            <person name="Gogarten J.P."/>
            <person name="Noll K."/>
            <person name="Richardson P."/>
        </authorList>
    </citation>
    <scope>NUCLEOTIDE SEQUENCE [LARGE SCALE GENOMIC DNA]</scope>
    <source>
        <strain evidence="8">ATCC 35602 / DSM 5306 / Rt17-B1</strain>
    </source>
</reference>
<dbReference type="eggNOG" id="COG0842">
    <property type="taxonomic scope" value="Bacteria"/>
</dbReference>
<keyword evidence="4 5" id="KW-0472">Membrane</keyword>
<evidence type="ECO:0000256" key="4">
    <source>
        <dbReference type="ARBA" id="ARBA00023136"/>
    </source>
</evidence>
<keyword evidence="3 5" id="KW-1133">Transmembrane helix</keyword>
<evidence type="ECO:0000256" key="3">
    <source>
        <dbReference type="ARBA" id="ARBA00022989"/>
    </source>
</evidence>
<feature type="transmembrane region" description="Helical" evidence="5">
    <location>
        <begin position="183"/>
        <end position="205"/>
    </location>
</feature>
<dbReference type="STRING" id="381764.Fnod_0712"/>
<evidence type="ECO:0000313" key="7">
    <source>
        <dbReference type="EMBL" id="ABS60567.1"/>
    </source>
</evidence>
<dbReference type="PANTHER" id="PTHR43027">
    <property type="entry name" value="DOXORUBICIN RESISTANCE ABC TRANSPORTER PERMEASE PROTEIN DRRC-RELATED"/>
    <property type="match status" value="1"/>
</dbReference>
<feature type="domain" description="ABC-2 type transporter transmembrane" evidence="6">
    <location>
        <begin position="27"/>
        <end position="365"/>
    </location>
</feature>
<dbReference type="InterPro" id="IPR052902">
    <property type="entry name" value="ABC-2_transporter"/>
</dbReference>
<keyword evidence="2 5" id="KW-0812">Transmembrane</keyword>
<dbReference type="GO" id="GO:0140359">
    <property type="term" value="F:ABC-type transporter activity"/>
    <property type="evidence" value="ECO:0007669"/>
    <property type="project" value="InterPro"/>
</dbReference>
<feature type="transmembrane region" description="Helical" evidence="5">
    <location>
        <begin position="26"/>
        <end position="45"/>
    </location>
</feature>
<evidence type="ECO:0000313" key="8">
    <source>
        <dbReference type="Proteomes" id="UP000002415"/>
    </source>
</evidence>
<evidence type="ECO:0000259" key="6">
    <source>
        <dbReference type="Pfam" id="PF12698"/>
    </source>
</evidence>
<evidence type="ECO:0000256" key="2">
    <source>
        <dbReference type="ARBA" id="ARBA00022692"/>
    </source>
</evidence>
<gene>
    <name evidence="7" type="ordered locus">Fnod_0712</name>
</gene>
<accession>A7HKY4</accession>
<organism evidence="7 8">
    <name type="scientific">Fervidobacterium nodosum (strain ATCC 35602 / DSM 5306 / Rt17-B1)</name>
    <dbReference type="NCBI Taxonomy" id="381764"/>
    <lineage>
        <taxon>Bacteria</taxon>
        <taxon>Thermotogati</taxon>
        <taxon>Thermotogota</taxon>
        <taxon>Thermotogae</taxon>
        <taxon>Thermotogales</taxon>
        <taxon>Fervidobacteriaceae</taxon>
        <taxon>Fervidobacterium</taxon>
    </lineage>
</organism>
<dbReference type="EMBL" id="CP000771">
    <property type="protein sequence ID" value="ABS60567.1"/>
    <property type="molecule type" value="Genomic_DNA"/>
</dbReference>
<name>A7HKY4_FERNB</name>
<dbReference type="AlphaFoldDB" id="A7HKY4"/>
<feature type="transmembrane region" description="Helical" evidence="5">
    <location>
        <begin position="350"/>
        <end position="366"/>
    </location>
</feature>
<protein>
    <submittedName>
        <fullName evidence="7">ABC-2 type transporter</fullName>
    </submittedName>
</protein>
<feature type="transmembrane region" description="Helical" evidence="5">
    <location>
        <begin position="225"/>
        <end position="252"/>
    </location>
</feature>